<comment type="similarity">
    <text evidence="11 13">In the C-terminal section; belongs to the helicase family. RecG subfamily.</text>
</comment>
<dbReference type="InterPro" id="IPR003711">
    <property type="entry name" value="CarD-like/TRCF_RID"/>
</dbReference>
<evidence type="ECO:0000313" key="17">
    <source>
        <dbReference type="Proteomes" id="UP000824071"/>
    </source>
</evidence>
<dbReference type="SMART" id="SM00490">
    <property type="entry name" value="HELICc"/>
    <property type="match status" value="1"/>
</dbReference>
<evidence type="ECO:0000256" key="11">
    <source>
        <dbReference type="ARBA" id="ARBA00061399"/>
    </source>
</evidence>
<dbReference type="GO" id="GO:0005524">
    <property type="term" value="F:ATP binding"/>
    <property type="evidence" value="ECO:0007669"/>
    <property type="project" value="UniProtKB-UniRule"/>
</dbReference>
<dbReference type="PANTHER" id="PTHR47964">
    <property type="entry name" value="ATP-DEPENDENT DNA HELICASE HOMOLOG RECG, CHLOROPLASTIC"/>
    <property type="match status" value="1"/>
</dbReference>
<evidence type="ECO:0000256" key="7">
    <source>
        <dbReference type="ARBA" id="ARBA00022840"/>
    </source>
</evidence>
<organism evidence="16 17">
    <name type="scientific">Candidatus Fimenecus excrementigallinarum</name>
    <dbReference type="NCBI Taxonomy" id="2840816"/>
    <lineage>
        <taxon>Bacteria</taxon>
        <taxon>Bacillati</taxon>
        <taxon>Bacillota</taxon>
        <taxon>Clostridia</taxon>
        <taxon>Candidatus Fimenecus</taxon>
    </lineage>
</organism>
<dbReference type="InterPro" id="IPR037235">
    <property type="entry name" value="TRCF-like_C_D7"/>
</dbReference>
<comment type="function">
    <text evidence="13">Couples transcription and DNA repair by recognizing RNA polymerase (RNAP) stalled at DNA lesions. Mediates ATP-dependent release of RNAP and its truncated transcript from the DNA, and recruitment of nucleotide excision repair machinery to the damaged site.</text>
</comment>
<dbReference type="EMBL" id="DVMW01000049">
    <property type="protein sequence ID" value="HIU36633.1"/>
    <property type="molecule type" value="Genomic_DNA"/>
</dbReference>
<comment type="caution">
    <text evidence="16">The sequence shown here is derived from an EMBL/GenBank/DDBJ whole genome shotgun (WGS) entry which is preliminary data.</text>
</comment>
<keyword evidence="7 13" id="KW-0067">ATP-binding</keyword>
<dbReference type="InterPro" id="IPR005118">
    <property type="entry name" value="TRCF_C"/>
</dbReference>
<dbReference type="Gene3D" id="3.40.50.300">
    <property type="entry name" value="P-loop containing nucleotide triphosphate hydrolases"/>
    <property type="match status" value="2"/>
</dbReference>
<keyword evidence="6" id="KW-0347">Helicase</keyword>
<reference evidence="16" key="1">
    <citation type="submission" date="2020-10" db="EMBL/GenBank/DDBJ databases">
        <authorList>
            <person name="Gilroy R."/>
        </authorList>
    </citation>
    <scope>NUCLEOTIDE SEQUENCE</scope>
    <source>
        <strain evidence="16">ChiGjej1B1-19959</strain>
    </source>
</reference>
<evidence type="ECO:0000256" key="8">
    <source>
        <dbReference type="ARBA" id="ARBA00023125"/>
    </source>
</evidence>
<evidence type="ECO:0000256" key="10">
    <source>
        <dbReference type="ARBA" id="ARBA00061104"/>
    </source>
</evidence>
<dbReference type="SMART" id="SM00487">
    <property type="entry name" value="DEXDc"/>
    <property type="match status" value="1"/>
</dbReference>
<dbReference type="HAMAP" id="MF_00969">
    <property type="entry name" value="TRCF"/>
    <property type="match status" value="1"/>
</dbReference>
<dbReference type="EC" id="3.6.4.-" evidence="13"/>
<dbReference type="Proteomes" id="UP000824071">
    <property type="component" value="Unassembled WGS sequence"/>
</dbReference>
<dbReference type="PANTHER" id="PTHR47964:SF1">
    <property type="entry name" value="ATP-DEPENDENT DNA HELICASE HOMOLOG RECG, CHLOROPLASTIC"/>
    <property type="match status" value="1"/>
</dbReference>
<comment type="subcellular location">
    <subcellularLocation>
        <location evidence="1 13">Cytoplasm</location>
    </subcellularLocation>
</comment>
<gene>
    <name evidence="13 16" type="primary">mfd</name>
    <name evidence="16" type="ORF">IAC53_08525</name>
</gene>
<comment type="similarity">
    <text evidence="10 13">In the N-terminal section; belongs to the UvrB family.</text>
</comment>
<dbReference type="SUPFAM" id="SSF52540">
    <property type="entry name" value="P-loop containing nucleoside triphosphate hydrolases"/>
    <property type="match status" value="3"/>
</dbReference>
<evidence type="ECO:0000256" key="2">
    <source>
        <dbReference type="ARBA" id="ARBA00022490"/>
    </source>
</evidence>
<dbReference type="InterPro" id="IPR036101">
    <property type="entry name" value="CarD-like/TRCF_RID_sf"/>
</dbReference>
<evidence type="ECO:0000256" key="6">
    <source>
        <dbReference type="ARBA" id="ARBA00022806"/>
    </source>
</evidence>
<dbReference type="Gene3D" id="2.40.10.170">
    <property type="match status" value="1"/>
</dbReference>
<dbReference type="CDD" id="cd17991">
    <property type="entry name" value="DEXHc_TRCF"/>
    <property type="match status" value="1"/>
</dbReference>
<name>A0A9D1IGL5_9FIRM</name>
<evidence type="ECO:0000259" key="15">
    <source>
        <dbReference type="PROSITE" id="PS51194"/>
    </source>
</evidence>
<dbReference type="InterPro" id="IPR011545">
    <property type="entry name" value="DEAD/DEAH_box_helicase_dom"/>
</dbReference>
<evidence type="ECO:0000256" key="3">
    <source>
        <dbReference type="ARBA" id="ARBA00022741"/>
    </source>
</evidence>
<dbReference type="InterPro" id="IPR014001">
    <property type="entry name" value="Helicase_ATP-bd"/>
</dbReference>
<keyword evidence="9 13" id="KW-0234">DNA repair</keyword>
<dbReference type="Pfam" id="PF02559">
    <property type="entry name" value="CarD_TRCF_RID"/>
    <property type="match status" value="1"/>
</dbReference>
<evidence type="ECO:0000256" key="4">
    <source>
        <dbReference type="ARBA" id="ARBA00022763"/>
    </source>
</evidence>
<dbReference type="Pfam" id="PF00271">
    <property type="entry name" value="Helicase_C"/>
    <property type="match status" value="1"/>
</dbReference>
<evidence type="ECO:0000256" key="1">
    <source>
        <dbReference type="ARBA" id="ARBA00004496"/>
    </source>
</evidence>
<keyword evidence="5 13" id="KW-0378">Hydrolase</keyword>
<evidence type="ECO:0000313" key="16">
    <source>
        <dbReference type="EMBL" id="HIU36633.1"/>
    </source>
</evidence>
<keyword evidence="3 13" id="KW-0547">Nucleotide-binding</keyword>
<accession>A0A9D1IGL5</accession>
<dbReference type="Gene3D" id="3.40.50.11180">
    <property type="match status" value="1"/>
</dbReference>
<dbReference type="InterPro" id="IPR047112">
    <property type="entry name" value="RecG/Mfd"/>
</dbReference>
<dbReference type="Gene3D" id="3.30.2060.10">
    <property type="entry name" value="Penicillin-binding protein 1b domain"/>
    <property type="match status" value="1"/>
</dbReference>
<keyword evidence="4 13" id="KW-0227">DNA damage</keyword>
<dbReference type="InterPro" id="IPR004576">
    <property type="entry name" value="Mfd"/>
</dbReference>
<sequence length="1156" mass="128074">MSGFQTALQASPEYRTLLQAVQTRRQPLGVLGLSGAQKAILTDALCGALSRKALLVLPEEAAATKLTEDLQTLGLRAFLYPARDFAFRSETEGRSHEYEQRRLQALTALLDGTADVVVCAAEAAVQRTVPPDVLRRHARTVRKGGEMPLAELLETLTASGYERCDAVEGVGQFSARGGIVDIFSPGFGQPVRIELFGDTVESIAAFDAASQRRTQSLTSFSLMPGTELLLPPGDVLADKLEALAGTLKGKQAAKQRETLYADADRLRGGAHMGCADKFLPLIYETVATVFDYLPENGLLLVLESAGVRERAANAAKLFAEDFKACLADGTLCRGLDKFYLTEGELFRHYEQKGALYVDNFARGSFDTPVRELVTFTATQLPVWNGQLDVLCEDLSPVLQKDAAAVVFGGTEKAAKTLAEDLAAEGLPAVYFPLCPNEFSKGHVTVLPGALSGGFCFPHEKFYVYTYGRTRLQASRRRHARFQKGQSLHSLDDLKKGDYVVHAAHGIGIFDGIQKLEVGKITKDYIKIRYAKGDVLYVPVTQLDLVSKYIGPHEETGHAIKLNRIGGAEWEKTRSRVRAAVKDMADQLIALYAKRQSMPGYAFSPDIDMQNDFERRFPYEETADQLRAADEIKGDMEKPYPMDRLLCGDVGFGKTEVALRAAFKCVADGKQCAVLVPTTILALQHYRTILNRFEGFPVNVEMISRFRTPRQQEQILKGLRRGSIDLVVGTHRLVSKDVQFKDLGLLIVDEEQRFGVAQKEKLKELFPAVDVLTLSATPIPRTLNMAMTGIRDMSVIEEAPQDRYPVQTYVVEFDMGLLAQAMEKELRRGGQVYFLHNRVETIDKRANEIAALLPGARIAVAHGKMPEEKLSDIWRRLLEGEIDILVCTTIIETGVDVPNCNTLIIEDADRLGLAQLHQIRGRVGRSTRRASAYFTFTRGKELTDVAARRLSAIREYTEFGSGFKIAMRDLEIRGAGSVLGAQQHGHMEAVGYDMYLQLLGEAVSAEKGEKSPVRQKECLVDMQVDAHIPERYIESLPQRLAMYRRIADIRSEEDAADVRDELRDRFGEIPRSVEGLMEVSLLRNAAADLGIYEIGQKGQAVILYMKTLDTSMVLNLSSAMRGRVSVADTGKKHIAVKITDKEQPLDTLREIFGYLTV</sequence>
<dbReference type="Pfam" id="PF00270">
    <property type="entry name" value="DEAD"/>
    <property type="match status" value="1"/>
</dbReference>
<dbReference type="SUPFAM" id="SSF143517">
    <property type="entry name" value="TRCF domain-like"/>
    <property type="match status" value="1"/>
</dbReference>
<protein>
    <recommendedName>
        <fullName evidence="12 13">Transcription-repair-coupling factor</fullName>
        <shortName evidence="13">TRCF</shortName>
        <ecNumber evidence="13">3.6.4.-</ecNumber>
    </recommendedName>
</protein>
<keyword evidence="8 13" id="KW-0238">DNA-binding</keyword>
<feature type="domain" description="Helicase ATP-binding" evidence="14">
    <location>
        <begin position="634"/>
        <end position="795"/>
    </location>
</feature>
<reference evidence="16" key="2">
    <citation type="journal article" date="2021" name="PeerJ">
        <title>Extensive microbial diversity within the chicken gut microbiome revealed by metagenomics and culture.</title>
        <authorList>
            <person name="Gilroy R."/>
            <person name="Ravi A."/>
            <person name="Getino M."/>
            <person name="Pursley I."/>
            <person name="Horton D.L."/>
            <person name="Alikhan N.F."/>
            <person name="Baker D."/>
            <person name="Gharbi K."/>
            <person name="Hall N."/>
            <person name="Watson M."/>
            <person name="Adriaenssens E.M."/>
            <person name="Foster-Nyarko E."/>
            <person name="Jarju S."/>
            <person name="Secka A."/>
            <person name="Antonio M."/>
            <person name="Oren A."/>
            <person name="Chaudhuri R.R."/>
            <person name="La Ragione R."/>
            <person name="Hildebrand F."/>
            <person name="Pallen M.J."/>
        </authorList>
    </citation>
    <scope>NUCLEOTIDE SEQUENCE</scope>
    <source>
        <strain evidence="16">ChiGjej1B1-19959</strain>
    </source>
</reference>
<dbReference type="SUPFAM" id="SSF141259">
    <property type="entry name" value="CarD-like"/>
    <property type="match status" value="1"/>
</dbReference>
<dbReference type="GO" id="GO:0003678">
    <property type="term" value="F:DNA helicase activity"/>
    <property type="evidence" value="ECO:0007669"/>
    <property type="project" value="TreeGrafter"/>
</dbReference>
<evidence type="ECO:0000259" key="14">
    <source>
        <dbReference type="PROSITE" id="PS51192"/>
    </source>
</evidence>
<keyword evidence="2 13" id="KW-0963">Cytoplasm</keyword>
<dbReference type="InterPro" id="IPR041471">
    <property type="entry name" value="UvrB_inter"/>
</dbReference>
<dbReference type="GO" id="GO:0016787">
    <property type="term" value="F:hydrolase activity"/>
    <property type="evidence" value="ECO:0007669"/>
    <property type="project" value="UniProtKB-KW"/>
</dbReference>
<dbReference type="FunFam" id="3.40.50.300:FF:000546">
    <property type="entry name" value="Transcription-repair-coupling factor"/>
    <property type="match status" value="1"/>
</dbReference>
<dbReference type="SMART" id="SM01058">
    <property type="entry name" value="CarD_TRCF"/>
    <property type="match status" value="1"/>
</dbReference>
<dbReference type="AlphaFoldDB" id="A0A9D1IGL5"/>
<dbReference type="Pfam" id="PF17757">
    <property type="entry name" value="UvrB_inter"/>
    <property type="match status" value="1"/>
</dbReference>
<proteinExistence type="inferred from homology"/>
<evidence type="ECO:0000256" key="5">
    <source>
        <dbReference type="ARBA" id="ARBA00022801"/>
    </source>
</evidence>
<dbReference type="InterPro" id="IPR001650">
    <property type="entry name" value="Helicase_C-like"/>
</dbReference>
<dbReference type="PROSITE" id="PS51194">
    <property type="entry name" value="HELICASE_CTER"/>
    <property type="match status" value="1"/>
</dbReference>
<dbReference type="NCBIfam" id="TIGR00580">
    <property type="entry name" value="mfd"/>
    <property type="match status" value="1"/>
</dbReference>
<evidence type="ECO:0000256" key="9">
    <source>
        <dbReference type="ARBA" id="ARBA00023204"/>
    </source>
</evidence>
<dbReference type="Pfam" id="PF03461">
    <property type="entry name" value="TRCF"/>
    <property type="match status" value="1"/>
</dbReference>
<evidence type="ECO:0000256" key="12">
    <source>
        <dbReference type="ARBA" id="ARBA00070128"/>
    </source>
</evidence>
<dbReference type="SMART" id="SM00982">
    <property type="entry name" value="TRCF"/>
    <property type="match status" value="1"/>
</dbReference>
<feature type="domain" description="Helicase C-terminal" evidence="15">
    <location>
        <begin position="816"/>
        <end position="970"/>
    </location>
</feature>
<evidence type="ECO:0000256" key="13">
    <source>
        <dbReference type="HAMAP-Rule" id="MF_00969"/>
    </source>
</evidence>
<dbReference type="InterPro" id="IPR027417">
    <property type="entry name" value="P-loop_NTPase"/>
</dbReference>
<dbReference type="GO" id="GO:0005737">
    <property type="term" value="C:cytoplasm"/>
    <property type="evidence" value="ECO:0007669"/>
    <property type="project" value="UniProtKB-SubCell"/>
</dbReference>
<dbReference type="GO" id="GO:0003684">
    <property type="term" value="F:damaged DNA binding"/>
    <property type="evidence" value="ECO:0007669"/>
    <property type="project" value="InterPro"/>
</dbReference>
<dbReference type="PROSITE" id="PS51192">
    <property type="entry name" value="HELICASE_ATP_BIND_1"/>
    <property type="match status" value="1"/>
</dbReference>
<dbReference type="GO" id="GO:0006355">
    <property type="term" value="P:regulation of DNA-templated transcription"/>
    <property type="evidence" value="ECO:0007669"/>
    <property type="project" value="UniProtKB-UniRule"/>
</dbReference>
<dbReference type="GO" id="GO:0000716">
    <property type="term" value="P:transcription-coupled nucleotide-excision repair, DNA damage recognition"/>
    <property type="evidence" value="ECO:0007669"/>
    <property type="project" value="UniProtKB-UniRule"/>
</dbReference>
<dbReference type="Gene3D" id="3.90.1150.50">
    <property type="entry name" value="Transcription-repair-coupling factor, D7 domain"/>
    <property type="match status" value="1"/>
</dbReference>